<evidence type="ECO:0000259" key="3">
    <source>
        <dbReference type="PROSITE" id="PS50158"/>
    </source>
</evidence>
<dbReference type="InterPro" id="IPR050951">
    <property type="entry name" value="Retrovirus_Pol_polyprotein"/>
</dbReference>
<dbReference type="SMART" id="SM00343">
    <property type="entry name" value="ZnF_C2HC"/>
    <property type="match status" value="2"/>
</dbReference>
<dbReference type="Gene3D" id="3.30.70.270">
    <property type="match status" value="1"/>
</dbReference>
<feature type="region of interest" description="Disordered" evidence="2">
    <location>
        <begin position="989"/>
        <end position="1054"/>
    </location>
</feature>
<dbReference type="SUPFAM" id="SSF57756">
    <property type="entry name" value="Retrovirus zinc finger-like domains"/>
    <property type="match status" value="1"/>
</dbReference>
<sequence>MHLTITVAGRLHHLLGYSAACSYTGDAHASDTLTDTKRTLSLQRILSAMNDTGDTLQKLLVCGNWNILVRSAHTTTTEETQATNILAAVDHNSQASTTELACGLGISQASIGSILQLYRFHCHGNHEVCNVPGRHAASPGPGKPLVSYFVELKLYSRIFVRYVCRPTFRGSISQCCMVPSDAQICANYVHRHVATAKDASVCPTGLLLCVRENCMFQASAPREEQLMPLHAVLYHAYYACYPHVHLELVCSLLRHIAEVMMASTVTVEDKEIDLQEAFNHLAYRLEGLECGNSDLKRQVLSTPVNLNGDSACQEAENYEVLFGRKHTTHFYLEQLSRLKIFDNESVEEFSMRMTNKAIDAFLNGLKGEIGKFTHISRPQIFKEALESAINVVEADKHPGKEQDTSVKSSGKSVFAVERKGDKCFFCHNVGHKIKDCSNRAKACFGCGQIGHLVRVCPGKGKQSKVSYAPIDKNGMLNSSGTGLAMSHSPICRPLKLLTDTGTEVSLMWQHVGDLDLQCLQEQKFVVSGFSGHKLNNLGEIVVVQNDCTRYDGIIGLDFLKQYQALVKVAEQSLQLGNKLYSLGQCTDGPTSRVKDCCMGYTTQPLQLRLLSPQSVTTVMPHEGKVEAPANMSRAEVEIPRGTQIAVLELLKKGDVLSCPCDVDESVVRKLSHLSGEDKQLLESLLQEYQHIFRDRKNLPIKPLVQHTIYTGNHKPISMKPYCVVPFDQQTLVHNMIKQLQSGFIVPREPSDPPWAFPVIARNKSETGDIKYRVYKHVSLPYGLIDGPATFQKLMDSVLRGLTPTQCIVYIDVIVFSRHETALTDHAALKWVLRLTDPCGRLMRWSLQLSEYVYKIQHRPAYDPVVSAVAYKKLSTPRHPQGNGRTKHLHWKIAKMISHYLAKAKLAIKLCDVWKSVKHRNHSALLQQEVQYNKKSVNRQYKVDDLVYLSNAVLKKNHVKFQQDWKGQYPVIEPYMGPATLLVSAIDDQDRPCGRPRKLPSASPPVKKKLGPSAKTTPDPASAYTYRKAAKVSPPNSPSTPARPPISYNQCCRHQ</sequence>
<accession>A0ABQ9IBP5</accession>
<dbReference type="EMBL" id="JARBHB010000002">
    <property type="protein sequence ID" value="KAJ8893650.1"/>
    <property type="molecule type" value="Genomic_DNA"/>
</dbReference>
<reference evidence="4 5" key="1">
    <citation type="submission" date="2023-02" db="EMBL/GenBank/DDBJ databases">
        <title>LHISI_Scaffold_Assembly.</title>
        <authorList>
            <person name="Stuart O.P."/>
            <person name="Cleave R."/>
            <person name="Magrath M.J.L."/>
            <person name="Mikheyev A.S."/>
        </authorList>
    </citation>
    <scope>NUCLEOTIDE SEQUENCE [LARGE SCALE GENOMIC DNA]</scope>
    <source>
        <strain evidence="4">Daus_M_001</strain>
        <tissue evidence="4">Leg muscle</tissue>
    </source>
</reference>
<feature type="compositionally biased region" description="Pro residues" evidence="2">
    <location>
        <begin position="1034"/>
        <end position="1043"/>
    </location>
</feature>
<dbReference type="Proteomes" id="UP001159363">
    <property type="component" value="Chromosome 2"/>
</dbReference>
<dbReference type="InterPro" id="IPR043128">
    <property type="entry name" value="Rev_trsase/Diguanyl_cyclase"/>
</dbReference>
<dbReference type="InterPro" id="IPR001878">
    <property type="entry name" value="Znf_CCHC"/>
</dbReference>
<dbReference type="PANTHER" id="PTHR37984">
    <property type="entry name" value="PROTEIN CBG26694"/>
    <property type="match status" value="1"/>
</dbReference>
<organism evidence="4 5">
    <name type="scientific">Dryococelus australis</name>
    <dbReference type="NCBI Taxonomy" id="614101"/>
    <lineage>
        <taxon>Eukaryota</taxon>
        <taxon>Metazoa</taxon>
        <taxon>Ecdysozoa</taxon>
        <taxon>Arthropoda</taxon>
        <taxon>Hexapoda</taxon>
        <taxon>Insecta</taxon>
        <taxon>Pterygota</taxon>
        <taxon>Neoptera</taxon>
        <taxon>Polyneoptera</taxon>
        <taxon>Phasmatodea</taxon>
        <taxon>Verophasmatodea</taxon>
        <taxon>Anareolatae</taxon>
        <taxon>Phasmatidae</taxon>
        <taxon>Eurycanthinae</taxon>
        <taxon>Dryococelus</taxon>
    </lineage>
</organism>
<dbReference type="PROSITE" id="PS50158">
    <property type="entry name" value="ZF_CCHC"/>
    <property type="match status" value="1"/>
</dbReference>
<name>A0ABQ9IBP5_9NEOP</name>
<evidence type="ECO:0000313" key="4">
    <source>
        <dbReference type="EMBL" id="KAJ8893650.1"/>
    </source>
</evidence>
<keyword evidence="1" id="KW-0479">Metal-binding</keyword>
<keyword evidence="5" id="KW-1185">Reference proteome</keyword>
<protein>
    <recommendedName>
        <fullName evidence="3">CCHC-type domain-containing protein</fullName>
    </recommendedName>
</protein>
<feature type="domain" description="CCHC-type" evidence="3">
    <location>
        <begin position="443"/>
        <end position="457"/>
    </location>
</feature>
<dbReference type="InterPro" id="IPR043502">
    <property type="entry name" value="DNA/RNA_pol_sf"/>
</dbReference>
<comment type="caution">
    <text evidence="4">The sequence shown here is derived from an EMBL/GenBank/DDBJ whole genome shotgun (WGS) entry which is preliminary data.</text>
</comment>
<gene>
    <name evidence="4" type="ORF">PR048_006250</name>
</gene>
<evidence type="ECO:0000256" key="2">
    <source>
        <dbReference type="SAM" id="MobiDB-lite"/>
    </source>
</evidence>
<evidence type="ECO:0000256" key="1">
    <source>
        <dbReference type="PROSITE-ProRule" id="PRU00047"/>
    </source>
</evidence>
<keyword evidence="1" id="KW-0862">Zinc</keyword>
<dbReference type="Gene3D" id="4.10.60.10">
    <property type="entry name" value="Zinc finger, CCHC-type"/>
    <property type="match status" value="1"/>
</dbReference>
<evidence type="ECO:0000313" key="5">
    <source>
        <dbReference type="Proteomes" id="UP001159363"/>
    </source>
</evidence>
<dbReference type="SUPFAM" id="SSF56672">
    <property type="entry name" value="DNA/RNA polymerases"/>
    <property type="match status" value="1"/>
</dbReference>
<dbReference type="InterPro" id="IPR036875">
    <property type="entry name" value="Znf_CCHC_sf"/>
</dbReference>
<proteinExistence type="predicted"/>
<keyword evidence="1" id="KW-0863">Zinc-finger</keyword>
<dbReference type="PANTHER" id="PTHR37984:SF5">
    <property type="entry name" value="PROTEIN NYNRIN-LIKE"/>
    <property type="match status" value="1"/>
</dbReference>